<keyword evidence="3 8" id="KW-0812">Transmembrane</keyword>
<feature type="compositionally biased region" description="Polar residues" evidence="9">
    <location>
        <begin position="812"/>
        <end position="823"/>
    </location>
</feature>
<feature type="domain" description="Potassium channel" evidence="11">
    <location>
        <begin position="293"/>
        <end position="364"/>
    </location>
</feature>
<reference evidence="12 13" key="1">
    <citation type="submission" date="2024-08" db="EMBL/GenBank/DDBJ databases">
        <title>Gnathostoma spinigerum genome.</title>
        <authorList>
            <person name="Gonzalez-Bertolin B."/>
            <person name="Monzon S."/>
            <person name="Zaballos A."/>
            <person name="Jimenez P."/>
            <person name="Dekumyoy P."/>
            <person name="Varona S."/>
            <person name="Cuesta I."/>
            <person name="Sumanam S."/>
            <person name="Adisakwattana P."/>
            <person name="Gasser R.B."/>
            <person name="Hernandez-Gonzalez A."/>
            <person name="Young N.D."/>
            <person name="Perteguer M.J."/>
        </authorList>
    </citation>
    <scope>NUCLEOTIDE SEQUENCE [LARGE SCALE GENOMIC DNA]</scope>
    <source>
        <strain evidence="12">AL3</strain>
        <tissue evidence="12">Liver</tissue>
    </source>
</reference>
<organism evidence="12 13">
    <name type="scientific">Gnathostoma spinigerum</name>
    <dbReference type="NCBI Taxonomy" id="75299"/>
    <lineage>
        <taxon>Eukaryota</taxon>
        <taxon>Metazoa</taxon>
        <taxon>Ecdysozoa</taxon>
        <taxon>Nematoda</taxon>
        <taxon>Chromadorea</taxon>
        <taxon>Rhabditida</taxon>
        <taxon>Spirurina</taxon>
        <taxon>Gnathostomatomorpha</taxon>
        <taxon>Gnathostomatoidea</taxon>
        <taxon>Gnathostomatidae</taxon>
        <taxon>Gnathostoma</taxon>
    </lineage>
</organism>
<dbReference type="PANTHER" id="PTHR11003">
    <property type="entry name" value="POTASSIUM CHANNEL, SUBFAMILY K"/>
    <property type="match status" value="1"/>
</dbReference>
<dbReference type="SUPFAM" id="SSF81324">
    <property type="entry name" value="Voltage-gated potassium channels"/>
    <property type="match status" value="2"/>
</dbReference>
<feature type="transmembrane region" description="Helical" evidence="10">
    <location>
        <begin position="287"/>
        <end position="308"/>
    </location>
</feature>
<evidence type="ECO:0000256" key="7">
    <source>
        <dbReference type="ARBA" id="ARBA00023303"/>
    </source>
</evidence>
<evidence type="ECO:0000256" key="8">
    <source>
        <dbReference type="RuleBase" id="RU003857"/>
    </source>
</evidence>
<dbReference type="Proteomes" id="UP001608902">
    <property type="component" value="Unassembled WGS sequence"/>
</dbReference>
<feature type="region of interest" description="Disordered" evidence="9">
    <location>
        <begin position="812"/>
        <end position="837"/>
    </location>
</feature>
<feature type="region of interest" description="Disordered" evidence="9">
    <location>
        <begin position="1156"/>
        <end position="1184"/>
    </location>
</feature>
<comment type="caution">
    <text evidence="12">The sequence shown here is derived from an EMBL/GenBank/DDBJ whole genome shotgun (WGS) entry which is preliminary data.</text>
</comment>
<feature type="region of interest" description="Disordered" evidence="9">
    <location>
        <begin position="985"/>
        <end position="1013"/>
    </location>
</feature>
<dbReference type="InterPro" id="IPR013099">
    <property type="entry name" value="K_chnl_dom"/>
</dbReference>
<feature type="transmembrane region" description="Helical" evidence="10">
    <location>
        <begin position="151"/>
        <end position="169"/>
    </location>
</feature>
<keyword evidence="13" id="KW-1185">Reference proteome</keyword>
<dbReference type="AlphaFoldDB" id="A0ABD6ELD5"/>
<feature type="transmembrane region" description="Helical" evidence="10">
    <location>
        <begin position="181"/>
        <end position="198"/>
    </location>
</feature>
<evidence type="ECO:0000313" key="12">
    <source>
        <dbReference type="EMBL" id="MFH4980688.1"/>
    </source>
</evidence>
<dbReference type="Pfam" id="PF07885">
    <property type="entry name" value="Ion_trans_2"/>
    <property type="match status" value="2"/>
</dbReference>
<protein>
    <recommendedName>
        <fullName evidence="11">Potassium channel domain-containing protein</fullName>
    </recommendedName>
</protein>
<feature type="compositionally biased region" description="Polar residues" evidence="9">
    <location>
        <begin position="1156"/>
        <end position="1166"/>
    </location>
</feature>
<accession>A0ABD6ELD5</accession>
<dbReference type="InterPro" id="IPR003280">
    <property type="entry name" value="2pore_dom_K_chnl"/>
</dbReference>
<keyword evidence="5 8" id="KW-0406">Ion transport</keyword>
<keyword evidence="6 10" id="KW-0472">Membrane</keyword>
<keyword evidence="4 10" id="KW-1133">Transmembrane helix</keyword>
<evidence type="ECO:0000256" key="2">
    <source>
        <dbReference type="ARBA" id="ARBA00022448"/>
    </source>
</evidence>
<dbReference type="Gene3D" id="1.10.287.70">
    <property type="match status" value="1"/>
</dbReference>
<dbReference type="PANTHER" id="PTHR11003:SF61">
    <property type="entry name" value="POTASSIUM CHANNEL DOMAIN-CONTAINING PROTEIN"/>
    <property type="match status" value="1"/>
</dbReference>
<evidence type="ECO:0000256" key="5">
    <source>
        <dbReference type="ARBA" id="ARBA00023065"/>
    </source>
</evidence>
<proteinExistence type="inferred from homology"/>
<evidence type="ECO:0000256" key="6">
    <source>
        <dbReference type="ARBA" id="ARBA00023136"/>
    </source>
</evidence>
<evidence type="ECO:0000256" key="9">
    <source>
        <dbReference type="SAM" id="MobiDB-lite"/>
    </source>
</evidence>
<sequence>MLQVSVNNEFLHYGLSLDLESRSAKTNQDSQRCLMSEGLPDNRLLARLRQKLQQLLETFKNSIFSLKLLFIVVGYSLLGAWIFMWLENSNSVEQKKRDFDQRLRARDMLILSLRNISALESANLREEEWRKAMVEFEVNLGVDPPDLSSQWTFSMALLYAGTIYTTIGYGNVACVTAAGRWATIVYAIFGIPMLVIILNDLSEYLLGKIKQLSVVMRKVAASIKKQWRRSSTRKKPAVCRLNRNRSTSRSSRSGGISWKFYTTVAKKESTSFENESAGEDDEDDPPYIMALTVCIAWILLSAATFCIWEDWTYFTSIYFFIVSLTTIGFGDITPQYPEYMVATFGVVIVGLSLVGVCINLVKEKLELLYAALLNRTLEEYKKGLAEGDENKATRQMMANFTKSSKFLAPFISKTQGEKMMRNLEEKAKECGIELPPVLTEINPNTGIPSFAGSGPKHFDEEIELAKQSSLRRKAKENAWKAAQLTSVATQVDASQQNACGVQVNPVQASKASQALDLMAGVTFDIVTIDDNAVKCNEDQLLMELGEKVENILLEVGSLREVLERTDVAVKKIDVVRELLQTTTNSFADLLGVLYTREEVRSDSSLGRTLQKISNDRSGHPIESSNVTSSRNLMQNGGLNLTEENKHQTTPESSFPRAGIKAGELGGTDATPFTSDRTLIENKIFILQTVETMMSVDKLKHLECLCCGTCGSFVWKQQLESGGKTDGDNNGINMETNDRSPSILNIDRALETTGLELTKSDAHHVIMVIVREPLNSDLTESSSDKYPPQYKKYNAKQEMNDALLRLKCQCGTTPKETELSSMTPSYPRESGPKDSPEGCDYSEAEITGNTVIVRDSSHPGKTITAWISRKRFSHLPNDNKELYSDDVRTDVGQGKQSNTPMKPTFVVEEITNRKTADFRSESDLKFRQCPLCRCPSFSRLSPSVSEVRHGDSEVIGRSSSFAVPKGQSTADGSRIEVFLSGFDRKTKSAQDLSEPQEWSEDYNDSSRGKPQENKNLTRIFIDGPDNFVAVSEKTIGNNQQVFRDIREENSREKTDSLEVGKRVFCKIPTTNVQAVQVGNESNTNANDDQQLHYTSLSSFYGRDYRNRHSEDASSTDKYGSHNDGKVVEASTESYTTQFTEVECNIEIAVCSQDELTSSNESNDATNFSCDSRRSSLSSSTSFRYA</sequence>
<evidence type="ECO:0000256" key="10">
    <source>
        <dbReference type="SAM" id="Phobius"/>
    </source>
</evidence>
<evidence type="ECO:0000259" key="11">
    <source>
        <dbReference type="Pfam" id="PF07885"/>
    </source>
</evidence>
<comment type="similarity">
    <text evidence="8">Belongs to the two pore domain potassium channel (TC 1.A.1.8) family.</text>
</comment>
<evidence type="ECO:0000313" key="13">
    <source>
        <dbReference type="Proteomes" id="UP001608902"/>
    </source>
</evidence>
<feature type="compositionally biased region" description="Low complexity" evidence="9">
    <location>
        <begin position="1173"/>
        <end position="1184"/>
    </location>
</feature>
<name>A0ABD6ELD5_9BILA</name>
<keyword evidence="2 8" id="KW-0813">Transport</keyword>
<feature type="compositionally biased region" description="Polar residues" evidence="9">
    <location>
        <begin position="622"/>
        <end position="638"/>
    </location>
</feature>
<evidence type="ECO:0000256" key="1">
    <source>
        <dbReference type="ARBA" id="ARBA00004141"/>
    </source>
</evidence>
<dbReference type="GO" id="GO:0016020">
    <property type="term" value="C:membrane"/>
    <property type="evidence" value="ECO:0007669"/>
    <property type="project" value="UniProtKB-SubCell"/>
</dbReference>
<dbReference type="EMBL" id="JBGFUD010005931">
    <property type="protein sequence ID" value="MFH4980688.1"/>
    <property type="molecule type" value="Genomic_DNA"/>
</dbReference>
<feature type="domain" description="Potassium channel" evidence="11">
    <location>
        <begin position="149"/>
        <end position="205"/>
    </location>
</feature>
<feature type="transmembrane region" description="Helical" evidence="10">
    <location>
        <begin position="339"/>
        <end position="361"/>
    </location>
</feature>
<dbReference type="PRINTS" id="PR01333">
    <property type="entry name" value="2POREKCHANEL"/>
</dbReference>
<feature type="transmembrane region" description="Helical" evidence="10">
    <location>
        <begin position="68"/>
        <end position="86"/>
    </location>
</feature>
<evidence type="ECO:0000256" key="4">
    <source>
        <dbReference type="ARBA" id="ARBA00022989"/>
    </source>
</evidence>
<evidence type="ECO:0000256" key="3">
    <source>
        <dbReference type="ARBA" id="ARBA00022692"/>
    </source>
</evidence>
<dbReference type="GO" id="GO:0034220">
    <property type="term" value="P:monoatomic ion transmembrane transport"/>
    <property type="evidence" value="ECO:0007669"/>
    <property type="project" value="UniProtKB-KW"/>
</dbReference>
<comment type="subcellular location">
    <subcellularLocation>
        <location evidence="1">Membrane</location>
        <topology evidence="1">Multi-pass membrane protein</topology>
    </subcellularLocation>
</comment>
<gene>
    <name evidence="12" type="ORF">AB6A40_007397</name>
</gene>
<keyword evidence="7 8" id="KW-0407">Ion channel</keyword>
<feature type="region of interest" description="Disordered" evidence="9">
    <location>
        <begin position="611"/>
        <end position="665"/>
    </location>
</feature>